<accession>A0A1E5PT13</accession>
<evidence type="ECO:0000313" key="4">
    <source>
        <dbReference type="Proteomes" id="UP000095705"/>
    </source>
</evidence>
<dbReference type="AlphaFoldDB" id="A0A1E5PT13"/>
<gene>
    <name evidence="3" type="ORF">BGK67_16570</name>
</gene>
<keyword evidence="2" id="KW-0812">Transmembrane</keyword>
<keyword evidence="4" id="KW-1185">Reference proteome</keyword>
<reference evidence="3 4" key="1">
    <citation type="submission" date="2016-08" db="EMBL/GenBank/DDBJ databases">
        <title>The complete genome of Streptomyces subrutilus 10-1-1.</title>
        <authorList>
            <person name="Chen X."/>
        </authorList>
    </citation>
    <scope>NUCLEOTIDE SEQUENCE [LARGE SCALE GENOMIC DNA]</scope>
    <source>
        <strain evidence="3 4">10-1-1</strain>
    </source>
</reference>
<dbReference type="EMBL" id="MEHK01000001">
    <property type="protein sequence ID" value="OEJ32725.1"/>
    <property type="molecule type" value="Genomic_DNA"/>
</dbReference>
<keyword evidence="2" id="KW-0472">Membrane</keyword>
<dbReference type="Proteomes" id="UP000095705">
    <property type="component" value="Unassembled WGS sequence"/>
</dbReference>
<dbReference type="RefSeq" id="WP_069920992.1">
    <property type="nucleotide sequence ID" value="NZ_MEHK01000001.1"/>
</dbReference>
<feature type="transmembrane region" description="Helical" evidence="2">
    <location>
        <begin position="29"/>
        <end position="47"/>
    </location>
</feature>
<proteinExistence type="predicted"/>
<dbReference type="OrthoDB" id="4338399at2"/>
<feature type="transmembrane region" description="Helical" evidence="2">
    <location>
        <begin position="121"/>
        <end position="141"/>
    </location>
</feature>
<keyword evidence="2" id="KW-1133">Transmembrane helix</keyword>
<protein>
    <submittedName>
        <fullName evidence="3">Uncharacterized protein</fullName>
    </submittedName>
</protein>
<sequence>MIDLFGADDTSDSGGQGDNRRSGPLWRHALFALGVTACGLALGWAASAFRLGPPDYGIPAAAPGSPWALLAVCGAVGLAVAGLLRGIAARIPVYAPGRVAFVLVFMGTRLALGFRPEPGPLAAGAAAAVLAAAVWAGYAAWTHRRA</sequence>
<organism evidence="3 4">
    <name type="scientific">Streptomyces subrutilus</name>
    <dbReference type="NCBI Taxonomy" id="36818"/>
    <lineage>
        <taxon>Bacteria</taxon>
        <taxon>Bacillati</taxon>
        <taxon>Actinomycetota</taxon>
        <taxon>Actinomycetes</taxon>
        <taxon>Kitasatosporales</taxon>
        <taxon>Streptomycetaceae</taxon>
        <taxon>Streptomyces</taxon>
    </lineage>
</organism>
<name>A0A1E5PT13_9ACTN</name>
<evidence type="ECO:0000256" key="2">
    <source>
        <dbReference type="SAM" id="Phobius"/>
    </source>
</evidence>
<comment type="caution">
    <text evidence="3">The sequence shown here is derived from an EMBL/GenBank/DDBJ whole genome shotgun (WGS) entry which is preliminary data.</text>
</comment>
<feature type="transmembrane region" description="Helical" evidence="2">
    <location>
        <begin position="99"/>
        <end position="115"/>
    </location>
</feature>
<feature type="region of interest" description="Disordered" evidence="1">
    <location>
        <begin position="1"/>
        <end position="20"/>
    </location>
</feature>
<evidence type="ECO:0000256" key="1">
    <source>
        <dbReference type="SAM" id="MobiDB-lite"/>
    </source>
</evidence>
<feature type="transmembrane region" description="Helical" evidence="2">
    <location>
        <begin position="67"/>
        <end position="87"/>
    </location>
</feature>
<evidence type="ECO:0000313" key="3">
    <source>
        <dbReference type="EMBL" id="OEJ32725.1"/>
    </source>
</evidence>